<comment type="caution">
    <text evidence="1">The sequence shown here is derived from an EMBL/GenBank/DDBJ whole genome shotgun (WGS) entry which is preliminary data.</text>
</comment>
<organism evidence="1 2">
    <name type="scientific">Dreissena polymorpha</name>
    <name type="common">Zebra mussel</name>
    <name type="synonym">Mytilus polymorpha</name>
    <dbReference type="NCBI Taxonomy" id="45954"/>
    <lineage>
        <taxon>Eukaryota</taxon>
        <taxon>Metazoa</taxon>
        <taxon>Spiralia</taxon>
        <taxon>Lophotrochozoa</taxon>
        <taxon>Mollusca</taxon>
        <taxon>Bivalvia</taxon>
        <taxon>Autobranchia</taxon>
        <taxon>Heteroconchia</taxon>
        <taxon>Euheterodonta</taxon>
        <taxon>Imparidentia</taxon>
        <taxon>Neoheterodontei</taxon>
        <taxon>Myida</taxon>
        <taxon>Dreissenoidea</taxon>
        <taxon>Dreissenidae</taxon>
        <taxon>Dreissena</taxon>
    </lineage>
</organism>
<proteinExistence type="predicted"/>
<accession>A0A9D4CZG2</accession>
<dbReference type="EMBL" id="JAIWYP010000011">
    <property type="protein sequence ID" value="KAH3735004.1"/>
    <property type="molecule type" value="Genomic_DNA"/>
</dbReference>
<reference evidence="1" key="1">
    <citation type="journal article" date="2019" name="bioRxiv">
        <title>The Genome of the Zebra Mussel, Dreissena polymorpha: A Resource for Invasive Species Research.</title>
        <authorList>
            <person name="McCartney M.A."/>
            <person name="Auch B."/>
            <person name="Kono T."/>
            <person name="Mallez S."/>
            <person name="Zhang Y."/>
            <person name="Obille A."/>
            <person name="Becker A."/>
            <person name="Abrahante J.E."/>
            <person name="Garbe J."/>
            <person name="Badalamenti J.P."/>
            <person name="Herman A."/>
            <person name="Mangelson H."/>
            <person name="Liachko I."/>
            <person name="Sullivan S."/>
            <person name="Sone E.D."/>
            <person name="Koren S."/>
            <person name="Silverstein K.A.T."/>
            <person name="Beckman K.B."/>
            <person name="Gohl D.M."/>
        </authorList>
    </citation>
    <scope>NUCLEOTIDE SEQUENCE</scope>
    <source>
        <strain evidence="1">Duluth1</strain>
        <tissue evidence="1">Whole animal</tissue>
    </source>
</reference>
<reference evidence="1" key="2">
    <citation type="submission" date="2020-11" db="EMBL/GenBank/DDBJ databases">
        <authorList>
            <person name="McCartney M.A."/>
            <person name="Auch B."/>
            <person name="Kono T."/>
            <person name="Mallez S."/>
            <person name="Becker A."/>
            <person name="Gohl D.M."/>
            <person name="Silverstein K.A.T."/>
            <person name="Koren S."/>
            <person name="Bechman K.B."/>
            <person name="Herman A."/>
            <person name="Abrahante J.E."/>
            <person name="Garbe J."/>
        </authorList>
    </citation>
    <scope>NUCLEOTIDE SEQUENCE</scope>
    <source>
        <strain evidence="1">Duluth1</strain>
        <tissue evidence="1">Whole animal</tissue>
    </source>
</reference>
<keyword evidence="2" id="KW-1185">Reference proteome</keyword>
<gene>
    <name evidence="1" type="ORF">DPMN_041464</name>
</gene>
<sequence length="122" mass="14302">MLCPYSVGNSCQAKKYYLYSEHTKYPMGHYRKIDRLLRSITRRMALNMVQRREHRHGDDFIVGKDIVSSVIRKTPVFRRYDSIRISARPYNITTSPSSRSTRQQQTSKTKLSISFVKCYSAS</sequence>
<evidence type="ECO:0000313" key="1">
    <source>
        <dbReference type="EMBL" id="KAH3735004.1"/>
    </source>
</evidence>
<name>A0A9D4CZG2_DREPO</name>
<dbReference type="Proteomes" id="UP000828390">
    <property type="component" value="Unassembled WGS sequence"/>
</dbReference>
<evidence type="ECO:0000313" key="2">
    <source>
        <dbReference type="Proteomes" id="UP000828390"/>
    </source>
</evidence>
<dbReference type="AlphaFoldDB" id="A0A9D4CZG2"/>
<protein>
    <submittedName>
        <fullName evidence="1">Uncharacterized protein</fullName>
    </submittedName>
</protein>